<feature type="coiled-coil region" evidence="2">
    <location>
        <begin position="16"/>
        <end position="43"/>
    </location>
</feature>
<protein>
    <submittedName>
        <fullName evidence="3">Uncharacterized protein</fullName>
    </submittedName>
</protein>
<dbReference type="SUPFAM" id="SSF57997">
    <property type="entry name" value="Tropomyosin"/>
    <property type="match status" value="1"/>
</dbReference>
<evidence type="ECO:0000256" key="2">
    <source>
        <dbReference type="SAM" id="Coils"/>
    </source>
</evidence>
<dbReference type="HOGENOM" id="CLU_2041021_0_0_1"/>
<dbReference type="EMBL" id="CAEY01000807">
    <property type="status" value="NOT_ANNOTATED_CDS"/>
    <property type="molecule type" value="Genomic_DNA"/>
</dbReference>
<evidence type="ECO:0000313" key="3">
    <source>
        <dbReference type="EnsemblMetazoa" id="tetur02g07420.1"/>
    </source>
</evidence>
<dbReference type="AlphaFoldDB" id="T1JW90"/>
<reference evidence="3" key="2">
    <citation type="submission" date="2015-06" db="UniProtKB">
        <authorList>
            <consortium name="EnsemblMetazoa"/>
        </authorList>
    </citation>
    <scope>IDENTIFICATION</scope>
</reference>
<reference evidence="4" key="1">
    <citation type="submission" date="2011-08" db="EMBL/GenBank/DDBJ databases">
        <authorList>
            <person name="Rombauts S."/>
        </authorList>
    </citation>
    <scope>NUCLEOTIDE SEQUENCE</scope>
    <source>
        <strain evidence="4">London</strain>
    </source>
</reference>
<keyword evidence="4" id="KW-1185">Reference proteome</keyword>
<dbReference type="Gene3D" id="1.20.5.170">
    <property type="match status" value="1"/>
</dbReference>
<feature type="coiled-coil region" evidence="2">
    <location>
        <begin position="76"/>
        <end position="110"/>
    </location>
</feature>
<proteinExistence type="predicted"/>
<dbReference type="STRING" id="32264.T1JW90"/>
<dbReference type="EnsemblMetazoa" id="tetur02g07420.1">
    <property type="protein sequence ID" value="tetur02g07420.1"/>
    <property type="gene ID" value="tetur02g07420"/>
</dbReference>
<dbReference type="Pfam" id="PF00261">
    <property type="entry name" value="Tropomyosin"/>
    <property type="match status" value="1"/>
</dbReference>
<evidence type="ECO:0000313" key="4">
    <source>
        <dbReference type="Proteomes" id="UP000015104"/>
    </source>
</evidence>
<keyword evidence="1 2" id="KW-0175">Coiled coil</keyword>
<sequence>MLSGYLSLASLVILTIKGLEKRLNQIQEEHAKATADLGRANEDLETRAKTLHGKSPQVSQAGEESESLRKMFEHRCTVDEKRLKVLESQLKEARNTVEEADKKCDEVRIGHFGFLNDSNLF</sequence>
<evidence type="ECO:0000256" key="1">
    <source>
        <dbReference type="ARBA" id="ARBA00023054"/>
    </source>
</evidence>
<accession>T1JW90</accession>
<name>T1JW90_TETUR</name>
<dbReference type="Proteomes" id="UP000015104">
    <property type="component" value="Unassembled WGS sequence"/>
</dbReference>
<organism evidence="3 4">
    <name type="scientific">Tetranychus urticae</name>
    <name type="common">Two-spotted spider mite</name>
    <dbReference type="NCBI Taxonomy" id="32264"/>
    <lineage>
        <taxon>Eukaryota</taxon>
        <taxon>Metazoa</taxon>
        <taxon>Ecdysozoa</taxon>
        <taxon>Arthropoda</taxon>
        <taxon>Chelicerata</taxon>
        <taxon>Arachnida</taxon>
        <taxon>Acari</taxon>
        <taxon>Acariformes</taxon>
        <taxon>Trombidiformes</taxon>
        <taxon>Prostigmata</taxon>
        <taxon>Eleutherengona</taxon>
        <taxon>Raphignathae</taxon>
        <taxon>Tetranychoidea</taxon>
        <taxon>Tetranychidae</taxon>
        <taxon>Tetranychus</taxon>
    </lineage>
</organism>
<dbReference type="InterPro" id="IPR000533">
    <property type="entry name" value="Tropomyosin"/>
</dbReference>